<evidence type="ECO:0000256" key="3">
    <source>
        <dbReference type="ARBA" id="ARBA00023163"/>
    </source>
</evidence>
<keyword evidence="3" id="KW-0804">Transcription</keyword>
<keyword evidence="4" id="KW-1133">Transmembrane helix</keyword>
<dbReference type="CDD" id="cd00093">
    <property type="entry name" value="HTH_XRE"/>
    <property type="match status" value="1"/>
</dbReference>
<evidence type="ECO:0000256" key="2">
    <source>
        <dbReference type="ARBA" id="ARBA00023125"/>
    </source>
</evidence>
<dbReference type="GO" id="GO:0043565">
    <property type="term" value="F:sequence-specific DNA binding"/>
    <property type="evidence" value="ECO:0007669"/>
    <property type="project" value="InterPro"/>
</dbReference>
<dbReference type="PROSITE" id="PS00041">
    <property type="entry name" value="HTH_ARAC_FAMILY_1"/>
    <property type="match status" value="1"/>
</dbReference>
<keyword evidence="2" id="KW-0238">DNA-binding</keyword>
<accession>A0A4S2FJ65</accession>
<keyword evidence="4" id="KW-0472">Membrane</keyword>
<feature type="domain" description="HTH araC/xylS-type" evidence="5">
    <location>
        <begin position="283"/>
        <end position="383"/>
    </location>
</feature>
<dbReference type="Proteomes" id="UP000310760">
    <property type="component" value="Unassembled WGS sequence"/>
</dbReference>
<dbReference type="SUPFAM" id="SSF46689">
    <property type="entry name" value="Homeodomain-like"/>
    <property type="match status" value="1"/>
</dbReference>
<gene>
    <name evidence="6" type="ORF">E5339_14910</name>
</gene>
<dbReference type="PANTHER" id="PTHR43280:SF2">
    <property type="entry name" value="HTH-TYPE TRANSCRIPTIONAL REGULATOR EXSA"/>
    <property type="match status" value="1"/>
</dbReference>
<feature type="transmembrane region" description="Helical" evidence="4">
    <location>
        <begin position="94"/>
        <end position="111"/>
    </location>
</feature>
<sequence>MLGGILLPLQAIFIFRMETAYYHIQLVSFPLTFVYGLFFLLDPAPKDMFRNHVLARRLFGATLIIWAVYIAITWFLGGEMKDPVARVSVNLSRFYIFGSLLEIAFSALVDNRFPIVRKTRDRLVLWGMFMAVMALNILFVPDPLQKYVVIAAALYYAYEVYAILRRYYRVYFKMKRDMDNYYSENVSNFTRWMLLSSHGLGIIGFSGIGLAFAPTLGLLIYMVAGVVFFTYMSYSLYRYTLSVGHIKEIVMPAGNEAEEKVQAEERHPPVGEDANPAFAALEQKVDEWIENRGYTVPALTIQQLAAELGTNRTYLSDYVNSKYSLTFRNWIAQLRIDYSKRLLIGNSALSINTIAEMTGYSYNNFITVFTKMNRISPSQWRKEHS</sequence>
<feature type="transmembrane region" description="Helical" evidence="4">
    <location>
        <begin position="147"/>
        <end position="168"/>
    </location>
</feature>
<feature type="transmembrane region" description="Helical" evidence="4">
    <location>
        <begin position="20"/>
        <end position="41"/>
    </location>
</feature>
<dbReference type="GO" id="GO:0003700">
    <property type="term" value="F:DNA-binding transcription factor activity"/>
    <property type="evidence" value="ECO:0007669"/>
    <property type="project" value="InterPro"/>
</dbReference>
<dbReference type="Pfam" id="PF12833">
    <property type="entry name" value="HTH_18"/>
    <property type="match status" value="1"/>
</dbReference>
<keyword evidence="1" id="KW-0805">Transcription regulation</keyword>
<evidence type="ECO:0000313" key="6">
    <source>
        <dbReference type="EMBL" id="TGY68936.1"/>
    </source>
</evidence>
<dbReference type="InterPro" id="IPR001387">
    <property type="entry name" value="Cro/C1-type_HTH"/>
</dbReference>
<name>A0A4S2FJ65_9BACT</name>
<feature type="transmembrane region" description="Helical" evidence="4">
    <location>
        <begin position="53"/>
        <end position="74"/>
    </location>
</feature>
<dbReference type="AlphaFoldDB" id="A0A4S2FJ65"/>
<dbReference type="Gene3D" id="1.10.10.60">
    <property type="entry name" value="Homeodomain-like"/>
    <property type="match status" value="2"/>
</dbReference>
<organism evidence="6 7">
    <name type="scientific">Phocaeicola sartorii</name>
    <dbReference type="NCBI Taxonomy" id="671267"/>
    <lineage>
        <taxon>Bacteria</taxon>
        <taxon>Pseudomonadati</taxon>
        <taxon>Bacteroidota</taxon>
        <taxon>Bacteroidia</taxon>
        <taxon>Bacteroidales</taxon>
        <taxon>Bacteroidaceae</taxon>
        <taxon>Phocaeicola</taxon>
    </lineage>
</organism>
<reference evidence="6 7" key="1">
    <citation type="submission" date="2019-04" db="EMBL/GenBank/DDBJ databases">
        <title>Microbes associate with the intestines of laboratory mice.</title>
        <authorList>
            <person name="Navarre W."/>
            <person name="Wong E."/>
            <person name="Huang K."/>
            <person name="Tropini C."/>
            <person name="Ng K."/>
            <person name="Yu B."/>
        </authorList>
    </citation>
    <scope>NUCLEOTIDE SEQUENCE [LARGE SCALE GENOMIC DNA]</scope>
    <source>
        <strain evidence="6 7">NM22_B1</strain>
    </source>
</reference>
<dbReference type="InterPro" id="IPR009057">
    <property type="entry name" value="Homeodomain-like_sf"/>
</dbReference>
<evidence type="ECO:0000259" key="5">
    <source>
        <dbReference type="PROSITE" id="PS01124"/>
    </source>
</evidence>
<feature type="transmembrane region" description="Helical" evidence="4">
    <location>
        <begin position="189"/>
        <end position="212"/>
    </location>
</feature>
<dbReference type="InterPro" id="IPR018062">
    <property type="entry name" value="HTH_AraC-typ_CS"/>
</dbReference>
<comment type="caution">
    <text evidence="6">The sequence shown here is derived from an EMBL/GenBank/DDBJ whole genome shotgun (WGS) entry which is preliminary data.</text>
</comment>
<feature type="transmembrane region" description="Helical" evidence="4">
    <location>
        <begin position="123"/>
        <end position="141"/>
    </location>
</feature>
<dbReference type="InterPro" id="IPR018060">
    <property type="entry name" value="HTH_AraC"/>
</dbReference>
<dbReference type="PROSITE" id="PS01124">
    <property type="entry name" value="HTH_ARAC_FAMILY_2"/>
    <property type="match status" value="1"/>
</dbReference>
<evidence type="ECO:0000256" key="4">
    <source>
        <dbReference type="SAM" id="Phobius"/>
    </source>
</evidence>
<dbReference type="SMART" id="SM00342">
    <property type="entry name" value="HTH_ARAC"/>
    <property type="match status" value="1"/>
</dbReference>
<keyword evidence="4" id="KW-0812">Transmembrane</keyword>
<dbReference type="EMBL" id="SRYJ01000034">
    <property type="protein sequence ID" value="TGY68936.1"/>
    <property type="molecule type" value="Genomic_DNA"/>
</dbReference>
<protein>
    <submittedName>
        <fullName evidence="6">AraC family transcriptional regulator</fullName>
    </submittedName>
</protein>
<evidence type="ECO:0000256" key="1">
    <source>
        <dbReference type="ARBA" id="ARBA00023015"/>
    </source>
</evidence>
<feature type="transmembrane region" description="Helical" evidence="4">
    <location>
        <begin position="218"/>
        <end position="237"/>
    </location>
</feature>
<proteinExistence type="predicted"/>
<dbReference type="PANTHER" id="PTHR43280">
    <property type="entry name" value="ARAC-FAMILY TRANSCRIPTIONAL REGULATOR"/>
    <property type="match status" value="1"/>
</dbReference>
<evidence type="ECO:0000313" key="7">
    <source>
        <dbReference type="Proteomes" id="UP000310760"/>
    </source>
</evidence>